<dbReference type="GO" id="GO:0005694">
    <property type="term" value="C:chromosome"/>
    <property type="evidence" value="ECO:0007669"/>
    <property type="project" value="TreeGrafter"/>
</dbReference>
<dbReference type="CDD" id="cd16393">
    <property type="entry name" value="SPO0J_N"/>
    <property type="match status" value="1"/>
</dbReference>
<evidence type="ECO:0000313" key="8">
    <source>
        <dbReference type="EMBL" id="XDO95202.1"/>
    </source>
</evidence>
<evidence type="ECO:0000259" key="7">
    <source>
        <dbReference type="SMART" id="SM00470"/>
    </source>
</evidence>
<comment type="similarity">
    <text evidence="1">Belongs to the ParB family.</text>
</comment>
<dbReference type="PANTHER" id="PTHR33375">
    <property type="entry name" value="CHROMOSOME-PARTITIONING PROTEIN PARB-RELATED"/>
    <property type="match status" value="1"/>
</dbReference>
<dbReference type="InterPro" id="IPR036086">
    <property type="entry name" value="ParB/Sulfiredoxin_sf"/>
</dbReference>
<keyword evidence="3" id="KW-0238">DNA-binding</keyword>
<dbReference type="PANTHER" id="PTHR33375:SF1">
    <property type="entry name" value="CHROMOSOME-PARTITIONING PROTEIN PARB-RELATED"/>
    <property type="match status" value="1"/>
</dbReference>
<dbReference type="EMBL" id="CP158375">
    <property type="protein sequence ID" value="XDO95202.1"/>
    <property type="molecule type" value="Genomic_DNA"/>
</dbReference>
<dbReference type="AlphaFoldDB" id="A0AB39KNQ0"/>
<evidence type="ECO:0000256" key="3">
    <source>
        <dbReference type="ARBA" id="ARBA00023125"/>
    </source>
</evidence>
<proteinExistence type="inferred from homology"/>
<evidence type="ECO:0000256" key="1">
    <source>
        <dbReference type="ARBA" id="ARBA00006295"/>
    </source>
</evidence>
<name>A0AB39KNQ0_9CAUL</name>
<dbReference type="GO" id="GO:0045881">
    <property type="term" value="P:positive regulation of sporulation resulting in formation of a cellular spore"/>
    <property type="evidence" value="ECO:0007669"/>
    <property type="project" value="TreeGrafter"/>
</dbReference>
<dbReference type="InterPro" id="IPR050336">
    <property type="entry name" value="Chromosome_partition/occlusion"/>
</dbReference>
<protein>
    <recommendedName>
        <fullName evidence="5">Chromosome-partitioning protein ParB</fullName>
    </recommendedName>
</protein>
<dbReference type="InterPro" id="IPR057240">
    <property type="entry name" value="ParB_dimer_C"/>
</dbReference>
<keyword evidence="2" id="KW-0159">Chromosome partition</keyword>
<dbReference type="NCBIfam" id="TIGR00180">
    <property type="entry name" value="parB_part"/>
    <property type="match status" value="1"/>
</dbReference>
<dbReference type="FunFam" id="1.10.10.2830:FF:000001">
    <property type="entry name" value="Chromosome partitioning protein ParB"/>
    <property type="match status" value="1"/>
</dbReference>
<feature type="region of interest" description="Disordered" evidence="6">
    <location>
        <begin position="225"/>
        <end position="249"/>
    </location>
</feature>
<dbReference type="Pfam" id="PF17762">
    <property type="entry name" value="HTH_ParB"/>
    <property type="match status" value="1"/>
</dbReference>
<dbReference type="FunFam" id="3.90.1530.30:FF:000001">
    <property type="entry name" value="Chromosome partitioning protein ParB"/>
    <property type="match status" value="1"/>
</dbReference>
<dbReference type="RefSeq" id="WP_369058054.1">
    <property type="nucleotide sequence ID" value="NZ_CP158375.1"/>
</dbReference>
<sequence>MVEGRRGLGRGLSALLGEAETASAASAAGTPGGPNEVSIELIRRNADQPRRVFSEELLEELSASIKEKGVLQPILVRPAPGAEGEYQIVAGERRWRAAQRAGLRSMPVLVRDLDDLQVLEIGIVENVQRADLNAVEEAQSYRALMEKFGRTQEDVAHVVGKSRSHVANILRLLTLPEEVQNLLSEGLITAGHAKAIASAEDPAALARLVVEKGLSVRETEALAKRGGDLDGAGKSPSPAMPRAPRVKDADTQALEADLSDVLGLDVVIDDRGGVGELRVRYATLEQLDDLCRRLTHSSPVEA</sequence>
<dbReference type="Pfam" id="PF23552">
    <property type="entry name" value="ParB_C"/>
    <property type="match status" value="1"/>
</dbReference>
<dbReference type="InterPro" id="IPR003115">
    <property type="entry name" value="ParB_N"/>
</dbReference>
<evidence type="ECO:0000256" key="5">
    <source>
        <dbReference type="ARBA" id="ARBA00072078"/>
    </source>
</evidence>
<dbReference type="SMART" id="SM00470">
    <property type="entry name" value="ParB"/>
    <property type="match status" value="1"/>
</dbReference>
<dbReference type="Pfam" id="PF02195">
    <property type="entry name" value="ParB_N"/>
    <property type="match status" value="1"/>
</dbReference>
<dbReference type="Gene3D" id="3.90.1530.30">
    <property type="match status" value="1"/>
</dbReference>
<organism evidence="8">
    <name type="scientific">Caulobacter sp. 73W</name>
    <dbReference type="NCBI Taxonomy" id="3161137"/>
    <lineage>
        <taxon>Bacteria</taxon>
        <taxon>Pseudomonadati</taxon>
        <taxon>Pseudomonadota</taxon>
        <taxon>Alphaproteobacteria</taxon>
        <taxon>Caulobacterales</taxon>
        <taxon>Caulobacteraceae</taxon>
        <taxon>Caulobacter</taxon>
    </lineage>
</organism>
<evidence type="ECO:0000256" key="2">
    <source>
        <dbReference type="ARBA" id="ARBA00022829"/>
    </source>
</evidence>
<dbReference type="GO" id="GO:0003677">
    <property type="term" value="F:DNA binding"/>
    <property type="evidence" value="ECO:0007669"/>
    <property type="project" value="UniProtKB-KW"/>
</dbReference>
<dbReference type="Gene3D" id="1.10.10.2830">
    <property type="match status" value="1"/>
</dbReference>
<dbReference type="InterPro" id="IPR004437">
    <property type="entry name" value="ParB/RepB/Spo0J"/>
</dbReference>
<reference evidence="8" key="1">
    <citation type="submission" date="2024-06" db="EMBL/GenBank/DDBJ databases">
        <title>Caulobacter inopinatus, sp. nov.</title>
        <authorList>
            <person name="Donachie S.P."/>
        </authorList>
    </citation>
    <scope>NUCLEOTIDE SEQUENCE</scope>
    <source>
        <strain evidence="8">73W</strain>
    </source>
</reference>
<dbReference type="GO" id="GO:0007059">
    <property type="term" value="P:chromosome segregation"/>
    <property type="evidence" value="ECO:0007669"/>
    <property type="project" value="UniProtKB-KW"/>
</dbReference>
<evidence type="ECO:0000256" key="6">
    <source>
        <dbReference type="SAM" id="MobiDB-lite"/>
    </source>
</evidence>
<comment type="function">
    <text evidence="4">Involved in chromosome partition. Localize to both poles of the predivisional cell following completion of DNA replication. Binds to the DNA origin of replication.</text>
</comment>
<accession>A0AB39KNQ0</accession>
<dbReference type="SUPFAM" id="SSF110849">
    <property type="entry name" value="ParB/Sulfiredoxin"/>
    <property type="match status" value="1"/>
</dbReference>
<gene>
    <name evidence="8" type="ORF">ABOZ73_10215</name>
</gene>
<evidence type="ECO:0000256" key="4">
    <source>
        <dbReference type="ARBA" id="ARBA00025472"/>
    </source>
</evidence>
<dbReference type="InterPro" id="IPR041468">
    <property type="entry name" value="HTH_ParB/Spo0J"/>
</dbReference>
<feature type="domain" description="ParB-like N-terminal" evidence="7">
    <location>
        <begin position="35"/>
        <end position="127"/>
    </location>
</feature>